<evidence type="ECO:0000256" key="1">
    <source>
        <dbReference type="SAM" id="Coils"/>
    </source>
</evidence>
<evidence type="ECO:0000313" key="2">
    <source>
        <dbReference type="EMBL" id="SHO49056.1"/>
    </source>
</evidence>
<dbReference type="RefSeq" id="WP_073613943.1">
    <property type="nucleotide sequence ID" value="NZ_FRFE01000012.1"/>
</dbReference>
<dbReference type="STRING" id="1121416.SAMN02745220_02658"/>
<proteinExistence type="predicted"/>
<evidence type="ECO:0000313" key="3">
    <source>
        <dbReference type="Proteomes" id="UP000184603"/>
    </source>
</evidence>
<organism evidence="2 3">
    <name type="scientific">Desulfopila aestuarii DSM 18488</name>
    <dbReference type="NCBI Taxonomy" id="1121416"/>
    <lineage>
        <taxon>Bacteria</taxon>
        <taxon>Pseudomonadati</taxon>
        <taxon>Thermodesulfobacteriota</taxon>
        <taxon>Desulfobulbia</taxon>
        <taxon>Desulfobulbales</taxon>
        <taxon>Desulfocapsaceae</taxon>
        <taxon>Desulfopila</taxon>
    </lineage>
</organism>
<dbReference type="AlphaFoldDB" id="A0A1M7Y923"/>
<gene>
    <name evidence="2" type="ORF">SAMN02745220_02658</name>
</gene>
<keyword evidence="3" id="KW-1185">Reference proteome</keyword>
<accession>A0A1M7Y923</accession>
<dbReference type="OrthoDB" id="1722738at2"/>
<reference evidence="2 3" key="1">
    <citation type="submission" date="2016-12" db="EMBL/GenBank/DDBJ databases">
        <authorList>
            <person name="Song W.-J."/>
            <person name="Kurnit D.M."/>
        </authorList>
    </citation>
    <scope>NUCLEOTIDE SEQUENCE [LARGE SCALE GENOMIC DNA]</scope>
    <source>
        <strain evidence="2 3">DSM 18488</strain>
    </source>
</reference>
<feature type="coiled-coil region" evidence="1">
    <location>
        <begin position="108"/>
        <end position="139"/>
    </location>
</feature>
<sequence length="196" mass="21903">MAEIKSTMDLVMERMAKMTANAKPVASDEDTMKAGMRLAADFLNNQLEDLVEALAGNPPETQQAMYKGAVQTLLRNVVLPRDEMLQKRSEVALNGVMSIAGNFGVSAISQICSELQQILQQYDKHKEQVTQQLEGALKAQLEQQYAGRGVDAGKIRASMHPKYQEEMTRMQQELNGQYNQAMQQRKDTILEQLGLV</sequence>
<dbReference type="Proteomes" id="UP000184603">
    <property type="component" value="Unassembled WGS sequence"/>
</dbReference>
<protein>
    <submittedName>
        <fullName evidence="2">Uncharacterized protein</fullName>
    </submittedName>
</protein>
<name>A0A1M7Y923_9BACT</name>
<dbReference type="EMBL" id="FRFE01000012">
    <property type="protein sequence ID" value="SHO49056.1"/>
    <property type="molecule type" value="Genomic_DNA"/>
</dbReference>
<keyword evidence="1" id="KW-0175">Coiled coil</keyword>